<reference evidence="5 6" key="1">
    <citation type="submission" date="2020-04" db="EMBL/GenBank/DDBJ databases">
        <title>Plant Genome Project.</title>
        <authorList>
            <person name="Zhang R.-G."/>
        </authorList>
    </citation>
    <scope>NUCLEOTIDE SEQUENCE [LARGE SCALE GENOMIC DNA]</scope>
    <source>
        <strain evidence="5">YNK0</strain>
        <tissue evidence="5">Leaf</tissue>
    </source>
</reference>
<dbReference type="GO" id="GO:0005634">
    <property type="term" value="C:nucleus"/>
    <property type="evidence" value="ECO:0007669"/>
    <property type="project" value="UniProtKB-SubCell"/>
</dbReference>
<comment type="similarity">
    <text evidence="1 2">Belongs to the TIFY/JAZ family.</text>
</comment>
<keyword evidence="6" id="KW-1185">Reference proteome</keyword>
<dbReference type="AlphaFoldDB" id="A0A834ZT29"/>
<dbReference type="InterPro" id="IPR010399">
    <property type="entry name" value="Tify_dom"/>
</dbReference>
<comment type="domain">
    <text evidence="2">The jas domain is required for interaction with COI1.</text>
</comment>
<feature type="domain" description="Tify" evidence="4">
    <location>
        <begin position="41"/>
        <end position="75"/>
    </location>
</feature>
<comment type="subcellular location">
    <subcellularLocation>
        <location evidence="2">Nucleus</location>
    </subcellularLocation>
</comment>
<accession>A0A834ZT29</accession>
<dbReference type="Proteomes" id="UP000655225">
    <property type="component" value="Unassembled WGS sequence"/>
</dbReference>
<sequence>MKNCDLSLAMRRNLNLDLCLLPTGHRPSTDSGTDSMKDGSSSSPLQPLTFFYNGRVCVSDVTELQARAIIWLARKETDERMNTPRSEPVLPALPSPLYSPPGLSMKRSLQRFLQKRKNRNQATSPY</sequence>
<dbReference type="PANTHER" id="PTHR33077">
    <property type="entry name" value="PROTEIN TIFY 4A-RELATED-RELATED"/>
    <property type="match status" value="1"/>
</dbReference>
<dbReference type="PANTHER" id="PTHR33077:SF17">
    <property type="entry name" value="PROTEIN TIFY 5B"/>
    <property type="match status" value="1"/>
</dbReference>
<dbReference type="GO" id="GO:0031347">
    <property type="term" value="P:regulation of defense response"/>
    <property type="evidence" value="ECO:0007669"/>
    <property type="project" value="UniProtKB-UniRule"/>
</dbReference>
<dbReference type="Pfam" id="PF09425">
    <property type="entry name" value="Jas_motif"/>
    <property type="match status" value="1"/>
</dbReference>
<name>A0A834ZT29_TETSI</name>
<dbReference type="InterPro" id="IPR040390">
    <property type="entry name" value="TIFY/JAZ"/>
</dbReference>
<dbReference type="OrthoDB" id="782771at2759"/>
<comment type="function">
    <text evidence="2">Repressor of jasmonate responses.</text>
</comment>
<gene>
    <name evidence="5" type="ORF">HHK36_004930</name>
</gene>
<keyword evidence="2" id="KW-0539">Nucleus</keyword>
<dbReference type="InterPro" id="IPR018467">
    <property type="entry name" value="CCT_CS"/>
</dbReference>
<evidence type="ECO:0000313" key="6">
    <source>
        <dbReference type="Proteomes" id="UP000655225"/>
    </source>
</evidence>
<evidence type="ECO:0000256" key="3">
    <source>
        <dbReference type="SAM" id="MobiDB-lite"/>
    </source>
</evidence>
<protein>
    <recommendedName>
        <fullName evidence="2">Protein TIFY</fullName>
    </recommendedName>
    <alternativeName>
        <fullName evidence="2">Jasmonate ZIM domain-containing protein</fullName>
    </alternativeName>
</protein>
<dbReference type="GO" id="GO:2000022">
    <property type="term" value="P:regulation of jasmonic acid mediated signaling pathway"/>
    <property type="evidence" value="ECO:0007669"/>
    <property type="project" value="UniProtKB-UniRule"/>
</dbReference>
<organism evidence="5 6">
    <name type="scientific">Tetracentron sinense</name>
    <name type="common">Spur-leaf</name>
    <dbReference type="NCBI Taxonomy" id="13715"/>
    <lineage>
        <taxon>Eukaryota</taxon>
        <taxon>Viridiplantae</taxon>
        <taxon>Streptophyta</taxon>
        <taxon>Embryophyta</taxon>
        <taxon>Tracheophyta</taxon>
        <taxon>Spermatophyta</taxon>
        <taxon>Magnoliopsida</taxon>
        <taxon>Trochodendrales</taxon>
        <taxon>Trochodendraceae</taxon>
        <taxon>Tetracentron</taxon>
    </lineage>
</organism>
<evidence type="ECO:0000313" key="5">
    <source>
        <dbReference type="EMBL" id="KAF8408861.1"/>
    </source>
</evidence>
<keyword evidence="2" id="KW-1184">Jasmonic acid signaling pathway</keyword>
<comment type="caution">
    <text evidence="5">The sequence shown here is derived from an EMBL/GenBank/DDBJ whole genome shotgun (WGS) entry which is preliminary data.</text>
</comment>
<dbReference type="EMBL" id="JABCRI010000003">
    <property type="protein sequence ID" value="KAF8408861.1"/>
    <property type="molecule type" value="Genomic_DNA"/>
</dbReference>
<dbReference type="SMART" id="SM00979">
    <property type="entry name" value="TIFY"/>
    <property type="match status" value="1"/>
</dbReference>
<dbReference type="GO" id="GO:0009611">
    <property type="term" value="P:response to wounding"/>
    <property type="evidence" value="ECO:0007669"/>
    <property type="project" value="UniProtKB-UniRule"/>
</dbReference>
<evidence type="ECO:0000256" key="1">
    <source>
        <dbReference type="ARBA" id="ARBA00008614"/>
    </source>
</evidence>
<feature type="region of interest" description="Disordered" evidence="3">
    <location>
        <begin position="77"/>
        <end position="104"/>
    </location>
</feature>
<evidence type="ECO:0000256" key="2">
    <source>
        <dbReference type="RuleBase" id="RU369065"/>
    </source>
</evidence>
<dbReference type="PROSITE" id="PS51320">
    <property type="entry name" value="TIFY"/>
    <property type="match status" value="1"/>
</dbReference>
<dbReference type="OMA" id="QHLTIFY"/>
<dbReference type="Pfam" id="PF06200">
    <property type="entry name" value="tify"/>
    <property type="match status" value="1"/>
</dbReference>
<evidence type="ECO:0000259" key="4">
    <source>
        <dbReference type="PROSITE" id="PS51320"/>
    </source>
</evidence>
<proteinExistence type="inferred from homology"/>